<comment type="caution">
    <text evidence="8">The sequence shown here is derived from an EMBL/GenBank/DDBJ whole genome shotgun (WGS) entry which is preliminary data.</text>
</comment>
<dbReference type="InterPro" id="IPR050953">
    <property type="entry name" value="N4_N6_ade-DNA_methylase"/>
</dbReference>
<accession>A0A3E1YAJ8</accession>
<dbReference type="EC" id="2.1.1.72" evidence="1"/>
<dbReference type="RefSeq" id="WP_116976098.1">
    <property type="nucleotide sequence ID" value="NZ_QPMM01000006.1"/>
</dbReference>
<dbReference type="PANTHER" id="PTHR33841">
    <property type="entry name" value="DNA METHYLTRANSFERASE YEEA-RELATED"/>
    <property type="match status" value="1"/>
</dbReference>
<dbReference type="OrthoDB" id="32195at2"/>
<evidence type="ECO:0000256" key="1">
    <source>
        <dbReference type="ARBA" id="ARBA00011900"/>
    </source>
</evidence>
<dbReference type="GO" id="GO:0032259">
    <property type="term" value="P:methylation"/>
    <property type="evidence" value="ECO:0007669"/>
    <property type="project" value="UniProtKB-KW"/>
</dbReference>
<dbReference type="GO" id="GO:0003676">
    <property type="term" value="F:nucleic acid binding"/>
    <property type="evidence" value="ECO:0007669"/>
    <property type="project" value="InterPro"/>
</dbReference>
<name>A0A3E1YAJ8_9BACT</name>
<dbReference type="InterPro" id="IPR011639">
    <property type="entry name" value="MethylTrfase_TaqI-like_dom"/>
</dbReference>
<gene>
    <name evidence="8" type="ORF">DVR12_13000</name>
</gene>
<evidence type="ECO:0000313" key="8">
    <source>
        <dbReference type="EMBL" id="RFS22705.1"/>
    </source>
</evidence>
<dbReference type="PRINTS" id="PR00507">
    <property type="entry name" value="N12N6MTFRASE"/>
</dbReference>
<comment type="catalytic activity">
    <reaction evidence="5">
        <text>a 2'-deoxyadenosine in DNA + S-adenosyl-L-methionine = an N(6)-methyl-2'-deoxyadenosine in DNA + S-adenosyl-L-homocysteine + H(+)</text>
        <dbReference type="Rhea" id="RHEA:15197"/>
        <dbReference type="Rhea" id="RHEA-COMP:12418"/>
        <dbReference type="Rhea" id="RHEA-COMP:12419"/>
        <dbReference type="ChEBI" id="CHEBI:15378"/>
        <dbReference type="ChEBI" id="CHEBI:57856"/>
        <dbReference type="ChEBI" id="CHEBI:59789"/>
        <dbReference type="ChEBI" id="CHEBI:90615"/>
        <dbReference type="ChEBI" id="CHEBI:90616"/>
        <dbReference type="EC" id="2.1.1.72"/>
    </reaction>
</comment>
<dbReference type="InterPro" id="IPR002052">
    <property type="entry name" value="DNA_methylase_N6_adenine_CS"/>
</dbReference>
<dbReference type="InterPro" id="IPR029063">
    <property type="entry name" value="SAM-dependent_MTases_sf"/>
</dbReference>
<dbReference type="Gene3D" id="3.40.50.150">
    <property type="entry name" value="Vaccinia Virus protein VP39"/>
    <property type="match status" value="1"/>
</dbReference>
<protein>
    <recommendedName>
        <fullName evidence="1">site-specific DNA-methyltransferase (adenine-specific)</fullName>
        <ecNumber evidence="1">2.1.1.72</ecNumber>
    </recommendedName>
</protein>
<evidence type="ECO:0000259" key="6">
    <source>
        <dbReference type="Pfam" id="PF07669"/>
    </source>
</evidence>
<keyword evidence="2" id="KW-0489">Methyltransferase</keyword>
<keyword evidence="4" id="KW-0949">S-adenosyl-L-methionine</keyword>
<sequence>MRRAENSTYNEVGETTSSAINMAIHSKKEELQQLANLSSEERKKKLGQVFTPKTIAQVMASIIKKDLKPKQGVLDPCIGPNTFLSCFSDLSFQPSLIGIEIDKNLITPATESFYKEKNRELVLDNFLTYPISQKFDYIIQNPPYVRQELLSNGVNTKKLATENIGEELSKQIPTQSNLYVYFLIKSIQHLKDKGTMVAIIYDSWLYSSFGKELKNIFLTLGTLKNIYHFKHNAFEDAEVGATIIEFCKEKKRKGQAVSYYAFDSFQSITSINDFDAYTPTIIQEKDFPDYNFNSWRLSSIDFETWIFSQLKSISDQPIQRGIASGVNDFFLHDTKRFEESVPIIKDVSKVPLYSAKSHTDYLLSINEEATGETKSYLVEVKDIITNSEDKYKAVKDKIKSGKNWYKINLKKPGNFIFNYYLRKNIDFILNEQQYYASDNFYIMQIQEEPDAHLAILNSSFTRISVLQKSRSQGNGLRKIQLYEFADVPVMNINKLAQDTISKLKSSGTELRNQNRYTGRNHQLIRQIDEILLAEYNQVASNKITLEDLETELKKYIS</sequence>
<evidence type="ECO:0000256" key="4">
    <source>
        <dbReference type="ARBA" id="ARBA00022691"/>
    </source>
</evidence>
<dbReference type="PROSITE" id="PS00092">
    <property type="entry name" value="N6_MTASE"/>
    <property type="match status" value="1"/>
</dbReference>
<dbReference type="GO" id="GO:0009007">
    <property type="term" value="F:site-specific DNA-methyltransferase (adenine-specific) activity"/>
    <property type="evidence" value="ECO:0007669"/>
    <property type="project" value="UniProtKB-EC"/>
</dbReference>
<dbReference type="Pfam" id="PF22837">
    <property type="entry name" value="M_Eco57I_C"/>
    <property type="match status" value="1"/>
</dbReference>
<dbReference type="PANTHER" id="PTHR33841:SF1">
    <property type="entry name" value="DNA METHYLTRANSFERASE A"/>
    <property type="match status" value="1"/>
</dbReference>
<proteinExistence type="predicted"/>
<keyword evidence="9" id="KW-1185">Reference proteome</keyword>
<evidence type="ECO:0000256" key="5">
    <source>
        <dbReference type="ARBA" id="ARBA00047942"/>
    </source>
</evidence>
<dbReference type="GO" id="GO:0006304">
    <property type="term" value="P:DNA modification"/>
    <property type="evidence" value="ECO:0007669"/>
    <property type="project" value="InterPro"/>
</dbReference>
<evidence type="ECO:0000256" key="2">
    <source>
        <dbReference type="ARBA" id="ARBA00022603"/>
    </source>
</evidence>
<dbReference type="SUPFAM" id="SSF53335">
    <property type="entry name" value="S-adenosyl-L-methionine-dependent methyltransferases"/>
    <property type="match status" value="1"/>
</dbReference>
<feature type="domain" description="Type II methyltransferase M.TaqI-like" evidence="6">
    <location>
        <begin position="104"/>
        <end position="232"/>
    </location>
</feature>
<dbReference type="AlphaFoldDB" id="A0A3E1YAJ8"/>
<feature type="domain" description="Type II methyltransferase M.Eco57I C-terminal" evidence="7">
    <location>
        <begin position="353"/>
        <end position="514"/>
    </location>
</feature>
<evidence type="ECO:0000259" key="7">
    <source>
        <dbReference type="Pfam" id="PF22837"/>
    </source>
</evidence>
<dbReference type="EMBL" id="QPMM01000006">
    <property type="protein sequence ID" value="RFS22705.1"/>
    <property type="molecule type" value="Genomic_DNA"/>
</dbReference>
<organism evidence="8 9">
    <name type="scientific">Chitinophaga silvatica</name>
    <dbReference type="NCBI Taxonomy" id="2282649"/>
    <lineage>
        <taxon>Bacteria</taxon>
        <taxon>Pseudomonadati</taxon>
        <taxon>Bacteroidota</taxon>
        <taxon>Chitinophagia</taxon>
        <taxon>Chitinophagales</taxon>
        <taxon>Chitinophagaceae</taxon>
        <taxon>Chitinophaga</taxon>
    </lineage>
</organism>
<dbReference type="Proteomes" id="UP000260644">
    <property type="component" value="Unassembled WGS sequence"/>
</dbReference>
<keyword evidence="3" id="KW-0808">Transferase</keyword>
<evidence type="ECO:0000256" key="3">
    <source>
        <dbReference type="ARBA" id="ARBA00022679"/>
    </source>
</evidence>
<dbReference type="Pfam" id="PF07669">
    <property type="entry name" value="Eco57I"/>
    <property type="match status" value="1"/>
</dbReference>
<evidence type="ECO:0000313" key="9">
    <source>
        <dbReference type="Proteomes" id="UP000260644"/>
    </source>
</evidence>
<reference evidence="8 9" key="1">
    <citation type="submission" date="2018-07" db="EMBL/GenBank/DDBJ databases">
        <title>Chitinophaga K2CV101002-2 sp. nov., isolated from a monsoon evergreen broad-leaved forest soil.</title>
        <authorList>
            <person name="Lv Y."/>
        </authorList>
    </citation>
    <scope>NUCLEOTIDE SEQUENCE [LARGE SCALE GENOMIC DNA]</scope>
    <source>
        <strain evidence="8 9">GDMCC 1.1288</strain>
    </source>
</reference>
<dbReference type="InterPro" id="IPR054520">
    <property type="entry name" value="M_Eco57I_C"/>
</dbReference>